<dbReference type="RefSeq" id="XP_015702448.1">
    <property type="nucleotide sequence ID" value="XM_015847946.1"/>
</dbReference>
<keyword evidence="3" id="KW-1185">Reference proteome</keyword>
<evidence type="ECO:0008006" key="4">
    <source>
        <dbReference type="Google" id="ProtNLM"/>
    </source>
</evidence>
<feature type="signal peptide" evidence="1">
    <location>
        <begin position="1"/>
        <end position="15"/>
    </location>
</feature>
<evidence type="ECO:0000256" key="1">
    <source>
        <dbReference type="SAM" id="SignalP"/>
    </source>
</evidence>
<evidence type="ECO:0000313" key="2">
    <source>
        <dbReference type="EMBL" id="KGQ00875.1"/>
    </source>
</evidence>
<evidence type="ECO:0000313" key="3">
    <source>
        <dbReference type="Proteomes" id="UP000002059"/>
    </source>
</evidence>
<dbReference type="AlphaFoldDB" id="A0A0A2V3Y9"/>
<proteinExistence type="predicted"/>
<dbReference type="HOGENOM" id="CLU_2688454_0_0_1"/>
<feature type="chain" id="PRO_5013220912" description="Secreted protein" evidence="1">
    <location>
        <begin position="16"/>
        <end position="74"/>
    </location>
</feature>
<dbReference type="KEGG" id="pbl:PAAG_12464"/>
<sequence length="74" mass="8008">MALCWKFVTYELVVAWLSCQGVGCIAEASSPVLGCTLMEDRHKESVAFDSAVAVISNPMLEEMMSLPSLPKAQS</sequence>
<reference evidence="2 3" key="1">
    <citation type="journal article" date="2011" name="PLoS Genet.">
        <title>Comparative genomic analysis of human fungal pathogens causing paracoccidioidomycosis.</title>
        <authorList>
            <person name="Desjardins C.A."/>
            <person name="Champion M.D."/>
            <person name="Holder J.W."/>
            <person name="Muszewska A."/>
            <person name="Goldberg J."/>
            <person name="Bailao A.M."/>
            <person name="Brigido M.M."/>
            <person name="Ferreira M.E."/>
            <person name="Garcia A.M."/>
            <person name="Grynberg M."/>
            <person name="Gujja S."/>
            <person name="Heiman D.I."/>
            <person name="Henn M.R."/>
            <person name="Kodira C.D."/>
            <person name="Leon-Narvaez H."/>
            <person name="Longo L.V."/>
            <person name="Ma L.J."/>
            <person name="Malavazi I."/>
            <person name="Matsuo A.L."/>
            <person name="Morais F.V."/>
            <person name="Pereira M."/>
            <person name="Rodriguez-Brito S."/>
            <person name="Sakthikumar S."/>
            <person name="Salem-Izacc S.M."/>
            <person name="Sykes S.M."/>
            <person name="Teixeira M.M."/>
            <person name="Vallejo M.C."/>
            <person name="Walter M.E."/>
            <person name="Yandava C."/>
            <person name="Young S."/>
            <person name="Zeng Q."/>
            <person name="Zucker J."/>
            <person name="Felipe M.S."/>
            <person name="Goldman G.H."/>
            <person name="Haas B.J."/>
            <person name="McEwen J.G."/>
            <person name="Nino-Vega G."/>
            <person name="Puccia R."/>
            <person name="San-Blas G."/>
            <person name="Soares C.M."/>
            <person name="Birren B.W."/>
            <person name="Cuomo C.A."/>
        </authorList>
    </citation>
    <scope>NUCLEOTIDE SEQUENCE [LARGE SCALE GENOMIC DNA]</scope>
    <source>
        <strain evidence="3">ATCC MYA-826 / Pb01</strain>
    </source>
</reference>
<gene>
    <name evidence="2" type="ORF">PAAG_12464</name>
</gene>
<dbReference type="VEuPathDB" id="FungiDB:PAAG_12464"/>
<accession>A0A0A2V3Y9</accession>
<dbReference type="Proteomes" id="UP000002059">
    <property type="component" value="Partially assembled WGS sequence"/>
</dbReference>
<dbReference type="EMBL" id="KN294018">
    <property type="protein sequence ID" value="KGQ00875.1"/>
    <property type="molecule type" value="Genomic_DNA"/>
</dbReference>
<keyword evidence="1" id="KW-0732">Signal</keyword>
<dbReference type="GeneID" id="26971103"/>
<name>A0A0A2V3Y9_PARBA</name>
<organism evidence="2 3">
    <name type="scientific">Paracoccidioides lutzii (strain ATCC MYA-826 / Pb01)</name>
    <name type="common">Paracoccidioides brasiliensis</name>
    <dbReference type="NCBI Taxonomy" id="502779"/>
    <lineage>
        <taxon>Eukaryota</taxon>
        <taxon>Fungi</taxon>
        <taxon>Dikarya</taxon>
        <taxon>Ascomycota</taxon>
        <taxon>Pezizomycotina</taxon>
        <taxon>Eurotiomycetes</taxon>
        <taxon>Eurotiomycetidae</taxon>
        <taxon>Onygenales</taxon>
        <taxon>Ajellomycetaceae</taxon>
        <taxon>Paracoccidioides</taxon>
    </lineage>
</organism>
<protein>
    <recommendedName>
        <fullName evidence="4">Secreted protein</fullName>
    </recommendedName>
</protein>